<keyword evidence="1" id="KW-0472">Membrane</keyword>
<reference evidence="2 3" key="1">
    <citation type="submission" date="2023-09" db="EMBL/GenBank/DDBJ databases">
        <title>Nesidiocoris tenuis whole genome shotgun sequence.</title>
        <authorList>
            <person name="Shibata T."/>
            <person name="Shimoda M."/>
            <person name="Kobayashi T."/>
            <person name="Uehara T."/>
        </authorList>
    </citation>
    <scope>NUCLEOTIDE SEQUENCE [LARGE SCALE GENOMIC DNA]</scope>
    <source>
        <strain evidence="2 3">Japan</strain>
    </source>
</reference>
<proteinExistence type="predicted"/>
<dbReference type="EMBL" id="AP028916">
    <property type="protein sequence ID" value="BES97332.1"/>
    <property type="molecule type" value="Genomic_DNA"/>
</dbReference>
<protein>
    <submittedName>
        <fullName evidence="2">Uncharacterized protein</fullName>
    </submittedName>
</protein>
<sequence>MEEAPGEWLVVVVVTVTLVVGLVALSGTMQWPTQPLLTFSKLLNGSFDFFVRTSLFSAINDLLADRLIVS</sequence>
<feature type="transmembrane region" description="Helical" evidence="1">
    <location>
        <begin position="6"/>
        <end position="25"/>
    </location>
</feature>
<evidence type="ECO:0000256" key="1">
    <source>
        <dbReference type="SAM" id="Phobius"/>
    </source>
</evidence>
<name>A0ABN7AYV5_9HEMI</name>
<keyword evidence="1" id="KW-0812">Transmembrane</keyword>
<organism evidence="2 3">
    <name type="scientific">Nesidiocoris tenuis</name>
    <dbReference type="NCBI Taxonomy" id="355587"/>
    <lineage>
        <taxon>Eukaryota</taxon>
        <taxon>Metazoa</taxon>
        <taxon>Ecdysozoa</taxon>
        <taxon>Arthropoda</taxon>
        <taxon>Hexapoda</taxon>
        <taxon>Insecta</taxon>
        <taxon>Pterygota</taxon>
        <taxon>Neoptera</taxon>
        <taxon>Paraneoptera</taxon>
        <taxon>Hemiptera</taxon>
        <taxon>Heteroptera</taxon>
        <taxon>Panheteroptera</taxon>
        <taxon>Cimicomorpha</taxon>
        <taxon>Miridae</taxon>
        <taxon>Dicyphina</taxon>
        <taxon>Nesidiocoris</taxon>
    </lineage>
</organism>
<gene>
    <name evidence="2" type="ORF">NTJ_10146</name>
</gene>
<keyword evidence="1" id="KW-1133">Transmembrane helix</keyword>
<dbReference type="Proteomes" id="UP001307889">
    <property type="component" value="Chromosome 8"/>
</dbReference>
<evidence type="ECO:0000313" key="3">
    <source>
        <dbReference type="Proteomes" id="UP001307889"/>
    </source>
</evidence>
<accession>A0ABN7AYV5</accession>
<keyword evidence="3" id="KW-1185">Reference proteome</keyword>
<evidence type="ECO:0000313" key="2">
    <source>
        <dbReference type="EMBL" id="BES97332.1"/>
    </source>
</evidence>